<proteinExistence type="predicted"/>
<dbReference type="InParanoid" id="A0A0R0KG51"/>
<gene>
    <name evidence="1" type="ORF">GLYMA_03G079400</name>
</gene>
<organism evidence="1">
    <name type="scientific">Glycine max</name>
    <name type="common">Soybean</name>
    <name type="synonym">Glycine hispida</name>
    <dbReference type="NCBI Taxonomy" id="3847"/>
    <lineage>
        <taxon>Eukaryota</taxon>
        <taxon>Viridiplantae</taxon>
        <taxon>Streptophyta</taxon>
        <taxon>Embryophyta</taxon>
        <taxon>Tracheophyta</taxon>
        <taxon>Spermatophyta</taxon>
        <taxon>Magnoliopsida</taxon>
        <taxon>eudicotyledons</taxon>
        <taxon>Gunneridae</taxon>
        <taxon>Pentapetalae</taxon>
        <taxon>rosids</taxon>
        <taxon>fabids</taxon>
        <taxon>Fabales</taxon>
        <taxon>Fabaceae</taxon>
        <taxon>Papilionoideae</taxon>
        <taxon>50 kb inversion clade</taxon>
        <taxon>NPAAA clade</taxon>
        <taxon>indigoferoid/millettioid clade</taxon>
        <taxon>Phaseoleae</taxon>
        <taxon>Glycine</taxon>
        <taxon>Glycine subgen. Soja</taxon>
    </lineage>
</organism>
<dbReference type="Gramene" id="KRH66044">
    <property type="protein sequence ID" value="KRH66044"/>
    <property type="gene ID" value="GLYMA_03G079400"/>
</dbReference>
<keyword evidence="3" id="KW-1185">Reference proteome</keyword>
<dbReference type="AlphaFoldDB" id="A0A0R0KG51"/>
<protein>
    <submittedName>
        <fullName evidence="1 2">Uncharacterized protein</fullName>
    </submittedName>
</protein>
<reference evidence="2" key="2">
    <citation type="submission" date="2018-02" db="UniProtKB">
        <authorList>
            <consortium name="EnsemblPlants"/>
        </authorList>
    </citation>
    <scope>IDENTIFICATION</scope>
    <source>
        <strain evidence="2">Williams 82</strain>
    </source>
</reference>
<name>A0A0R0KG51_SOYBN</name>
<dbReference type="EMBL" id="CM000836">
    <property type="protein sequence ID" value="KRH66044.1"/>
    <property type="molecule type" value="Genomic_DNA"/>
</dbReference>
<evidence type="ECO:0000313" key="1">
    <source>
        <dbReference type="EMBL" id="KRH66044.1"/>
    </source>
</evidence>
<sequence>MMFNVKVQSNPHKPTQEYSACFFLTHMLFEKTSKKITHPITTQSQTCLIVELLSDGLQKSRCILLV</sequence>
<evidence type="ECO:0000313" key="2">
    <source>
        <dbReference type="EnsemblPlants" id="KRH66044"/>
    </source>
</evidence>
<evidence type="ECO:0000313" key="3">
    <source>
        <dbReference type="Proteomes" id="UP000008827"/>
    </source>
</evidence>
<dbReference type="Proteomes" id="UP000008827">
    <property type="component" value="Chromosome 3"/>
</dbReference>
<dbReference type="EnsemblPlants" id="KRH66044">
    <property type="protein sequence ID" value="KRH66044"/>
    <property type="gene ID" value="GLYMA_03G079400"/>
</dbReference>
<accession>A0A0R0KG51</accession>
<reference evidence="1" key="3">
    <citation type="submission" date="2018-07" db="EMBL/GenBank/DDBJ databases">
        <title>WGS assembly of Glycine max.</title>
        <authorList>
            <person name="Schmutz J."/>
            <person name="Cannon S."/>
            <person name="Schlueter J."/>
            <person name="Ma J."/>
            <person name="Mitros T."/>
            <person name="Nelson W."/>
            <person name="Hyten D."/>
            <person name="Song Q."/>
            <person name="Thelen J."/>
            <person name="Cheng J."/>
            <person name="Xu D."/>
            <person name="Hellsten U."/>
            <person name="May G."/>
            <person name="Yu Y."/>
            <person name="Sakurai T."/>
            <person name="Umezawa T."/>
            <person name="Bhattacharyya M."/>
            <person name="Sandhu D."/>
            <person name="Valliyodan B."/>
            <person name="Lindquist E."/>
            <person name="Peto M."/>
            <person name="Grant D."/>
            <person name="Shu S."/>
            <person name="Goodstein D."/>
            <person name="Barry K."/>
            <person name="Futrell-Griggs M."/>
            <person name="Abernathy B."/>
            <person name="Du J."/>
            <person name="Tian Z."/>
            <person name="Zhu L."/>
            <person name="Gill N."/>
            <person name="Joshi T."/>
            <person name="Libault M."/>
            <person name="Sethuraman A."/>
            <person name="Zhang X."/>
            <person name="Shinozaki K."/>
            <person name="Nguyen H."/>
            <person name="Wing R."/>
            <person name="Cregan P."/>
            <person name="Specht J."/>
            <person name="Grimwood J."/>
            <person name="Rokhsar D."/>
            <person name="Stacey G."/>
            <person name="Shoemaker R."/>
            <person name="Jackson S."/>
        </authorList>
    </citation>
    <scope>NUCLEOTIDE SEQUENCE</scope>
    <source>
        <tissue evidence="1">Callus</tissue>
    </source>
</reference>
<reference evidence="1 2" key="1">
    <citation type="journal article" date="2010" name="Nature">
        <title>Genome sequence of the palaeopolyploid soybean.</title>
        <authorList>
            <person name="Schmutz J."/>
            <person name="Cannon S.B."/>
            <person name="Schlueter J."/>
            <person name="Ma J."/>
            <person name="Mitros T."/>
            <person name="Nelson W."/>
            <person name="Hyten D.L."/>
            <person name="Song Q."/>
            <person name="Thelen J.J."/>
            <person name="Cheng J."/>
            <person name="Xu D."/>
            <person name="Hellsten U."/>
            <person name="May G.D."/>
            <person name="Yu Y."/>
            <person name="Sakurai T."/>
            <person name="Umezawa T."/>
            <person name="Bhattacharyya M.K."/>
            <person name="Sandhu D."/>
            <person name="Valliyodan B."/>
            <person name="Lindquist E."/>
            <person name="Peto M."/>
            <person name="Grant D."/>
            <person name="Shu S."/>
            <person name="Goodstein D."/>
            <person name="Barry K."/>
            <person name="Futrell-Griggs M."/>
            <person name="Abernathy B."/>
            <person name="Du J."/>
            <person name="Tian Z."/>
            <person name="Zhu L."/>
            <person name="Gill N."/>
            <person name="Joshi T."/>
            <person name="Libault M."/>
            <person name="Sethuraman A."/>
            <person name="Zhang X.-C."/>
            <person name="Shinozaki K."/>
            <person name="Nguyen H.T."/>
            <person name="Wing R.A."/>
            <person name="Cregan P."/>
            <person name="Specht J."/>
            <person name="Grimwood J."/>
            <person name="Rokhsar D."/>
            <person name="Stacey G."/>
            <person name="Shoemaker R.C."/>
            <person name="Jackson S.A."/>
        </authorList>
    </citation>
    <scope>NUCLEOTIDE SEQUENCE</scope>
    <source>
        <strain evidence="2">cv. Williams 82</strain>
        <tissue evidence="1">Callus</tissue>
    </source>
</reference>